<keyword evidence="2" id="KW-1185">Reference proteome</keyword>
<protein>
    <submittedName>
        <fullName evidence="1">Uncharacterized protein</fullName>
    </submittedName>
</protein>
<proteinExistence type="predicted"/>
<sequence>MANSSSAIGAYPVVTLSTVETSAPIKSFLVTIAEMADGLAIADSTLSLASTAYNTARWLWTTIKKYKNAPEVWNSTNEGFLNITKERADALIKTVDALISSDLDESFVNALKSLADKLEADLDEIKSRLKSTQPGTTGRRLLFAISGEDGLREPRPT</sequence>
<gene>
    <name evidence="1" type="ORF">QQS21_009833</name>
</gene>
<reference evidence="1" key="1">
    <citation type="submission" date="2023-06" db="EMBL/GenBank/DDBJ databases">
        <title>Conoideocrella luteorostrata (Hypocreales: Clavicipitaceae), a potential biocontrol fungus for elongate hemlock scale in United States Christmas tree production areas.</title>
        <authorList>
            <person name="Barrett H."/>
            <person name="Lovett B."/>
            <person name="Macias A.M."/>
            <person name="Stajich J.E."/>
            <person name="Kasson M.T."/>
        </authorList>
    </citation>
    <scope>NUCLEOTIDE SEQUENCE</scope>
    <source>
        <strain evidence="1">ARSEF 14590</strain>
    </source>
</reference>
<evidence type="ECO:0000313" key="2">
    <source>
        <dbReference type="Proteomes" id="UP001251528"/>
    </source>
</evidence>
<evidence type="ECO:0000313" key="1">
    <source>
        <dbReference type="EMBL" id="KAK2592454.1"/>
    </source>
</evidence>
<comment type="caution">
    <text evidence="1">The sequence shown here is derived from an EMBL/GenBank/DDBJ whole genome shotgun (WGS) entry which is preliminary data.</text>
</comment>
<name>A0AAJ0FUQ9_9HYPO</name>
<accession>A0AAJ0FUQ9</accession>
<dbReference type="EMBL" id="JASWJB010000265">
    <property type="protein sequence ID" value="KAK2592454.1"/>
    <property type="molecule type" value="Genomic_DNA"/>
</dbReference>
<dbReference type="Proteomes" id="UP001251528">
    <property type="component" value="Unassembled WGS sequence"/>
</dbReference>
<organism evidence="1 2">
    <name type="scientific">Conoideocrella luteorostrata</name>
    <dbReference type="NCBI Taxonomy" id="1105319"/>
    <lineage>
        <taxon>Eukaryota</taxon>
        <taxon>Fungi</taxon>
        <taxon>Dikarya</taxon>
        <taxon>Ascomycota</taxon>
        <taxon>Pezizomycotina</taxon>
        <taxon>Sordariomycetes</taxon>
        <taxon>Hypocreomycetidae</taxon>
        <taxon>Hypocreales</taxon>
        <taxon>Clavicipitaceae</taxon>
        <taxon>Conoideocrella</taxon>
    </lineage>
</organism>
<dbReference type="AlphaFoldDB" id="A0AAJ0FUQ9"/>